<feature type="region of interest" description="Disordered" evidence="1">
    <location>
        <begin position="220"/>
        <end position="266"/>
    </location>
</feature>
<protein>
    <submittedName>
        <fullName evidence="3">Uncharacterized protein</fullName>
    </submittedName>
</protein>
<dbReference type="STRING" id="1003.SAMN04488541_102436"/>
<evidence type="ECO:0000313" key="4">
    <source>
        <dbReference type="Proteomes" id="UP000199513"/>
    </source>
</evidence>
<name>A0A1I2HLD8_9BACT</name>
<keyword evidence="4" id="KW-1185">Reference proteome</keyword>
<evidence type="ECO:0000256" key="2">
    <source>
        <dbReference type="SAM" id="Phobius"/>
    </source>
</evidence>
<gene>
    <name evidence="3" type="ORF">SAMN04488541_102436</name>
</gene>
<dbReference type="RefSeq" id="WP_091546553.1">
    <property type="nucleotide sequence ID" value="NZ_FONY01000024.1"/>
</dbReference>
<accession>A0A1I2HLD8</accession>
<evidence type="ECO:0000256" key="1">
    <source>
        <dbReference type="SAM" id="MobiDB-lite"/>
    </source>
</evidence>
<dbReference type="OrthoDB" id="1112758at2"/>
<organism evidence="3 4">
    <name type="scientific">Thermoflexibacter ruber</name>
    <dbReference type="NCBI Taxonomy" id="1003"/>
    <lineage>
        <taxon>Bacteria</taxon>
        <taxon>Pseudomonadati</taxon>
        <taxon>Bacteroidota</taxon>
        <taxon>Cytophagia</taxon>
        <taxon>Cytophagales</taxon>
        <taxon>Thermoflexibacteraceae</taxon>
        <taxon>Thermoflexibacter</taxon>
    </lineage>
</organism>
<reference evidence="3 4" key="1">
    <citation type="submission" date="2016-10" db="EMBL/GenBank/DDBJ databases">
        <authorList>
            <person name="de Groot N.N."/>
        </authorList>
    </citation>
    <scope>NUCLEOTIDE SEQUENCE [LARGE SCALE GENOMIC DNA]</scope>
    <source>
        <strain>GEY</strain>
        <strain evidence="4">DSM 9560</strain>
    </source>
</reference>
<feature type="compositionally biased region" description="Basic and acidic residues" evidence="1">
    <location>
        <begin position="236"/>
        <end position="266"/>
    </location>
</feature>
<dbReference type="EMBL" id="FONY01000024">
    <property type="protein sequence ID" value="SFF29667.1"/>
    <property type="molecule type" value="Genomic_DNA"/>
</dbReference>
<proteinExistence type="predicted"/>
<feature type="transmembrane region" description="Helical" evidence="2">
    <location>
        <begin position="93"/>
        <end position="111"/>
    </location>
</feature>
<dbReference type="AlphaFoldDB" id="A0A1I2HLD8"/>
<dbReference type="Proteomes" id="UP000199513">
    <property type="component" value="Unassembled WGS sequence"/>
</dbReference>
<sequence>MKDKKEYIDKEYLSEHQLKLYREGKMTPLEMRRVESLLEKYPLYAEALEGLGLLNEKQAEKHIAFLQENIQAKIGKNNQTKTVFLSRSNLRRIAAAVIVLIVFSFGLYFISSQINKEILTSKEMAIEENTATEANTYLADSAQVYSPLLSEESATEMPAEQSIKDAKETQRKELALKNESKKHIEGKPDYAPLVTEITPPAPISNQTAVQDSSLTVLKKVESPADDDLPKSVPAKVGEEKTVQKESEPDKTAIEKERKKTEANKTSHEIIGRILPPFDNNKKSDYTDSLKIHLQNFAKEKNVILKGKLSVTFYLNHLYQVQNITVKESPCPSCESETIRWIQEYKHWQKYHTGLQSIEIVFD</sequence>
<keyword evidence="2" id="KW-1133">Transmembrane helix</keyword>
<keyword evidence="2" id="KW-0812">Transmembrane</keyword>
<evidence type="ECO:0000313" key="3">
    <source>
        <dbReference type="EMBL" id="SFF29667.1"/>
    </source>
</evidence>
<keyword evidence="2" id="KW-0472">Membrane</keyword>